<name>D2TZZ3_9GAMM</name>
<dbReference type="Pfam" id="PF09673">
    <property type="entry name" value="TrbC_Ftype"/>
    <property type="match status" value="1"/>
</dbReference>
<organism evidence="1">
    <name type="scientific">Arsenophonus nasoniae</name>
    <name type="common">son-killer infecting Nasonia vitripennis</name>
    <dbReference type="NCBI Taxonomy" id="638"/>
    <lineage>
        <taxon>Bacteria</taxon>
        <taxon>Pseudomonadati</taxon>
        <taxon>Pseudomonadota</taxon>
        <taxon>Gammaproteobacteria</taxon>
        <taxon>Enterobacterales</taxon>
        <taxon>Morganellaceae</taxon>
        <taxon>Arsenophonus</taxon>
    </lineage>
</organism>
<evidence type="ECO:0000313" key="1">
    <source>
        <dbReference type="EMBL" id="CBA73487.1"/>
    </source>
</evidence>
<dbReference type="AlphaFoldDB" id="D2TZZ3"/>
<accession>D2TZZ3</accession>
<feature type="non-terminal residue" evidence="1">
    <location>
        <position position="173"/>
    </location>
</feature>
<proteinExistence type="predicted"/>
<reference evidence="1" key="1">
    <citation type="journal article" date="2010" name="Insect Mol. Biol.">
        <title>The draft genome sequence of Arsenophonus nasoniae, son-killer bacterium of Nasonia vitripennis, reveals genes associated with virulence and symbiosis.</title>
        <authorList>
            <person name="Wilkes T."/>
            <person name="Darby A.C."/>
            <person name="Choi J."/>
            <person name="Colborne J.K."/>
            <person name="Werren J.H."/>
            <person name="Hurst G.D.D."/>
        </authorList>
    </citation>
    <scope>NUCLEOTIDE SEQUENCE</scope>
</reference>
<dbReference type="InterPro" id="IPR019106">
    <property type="entry name" value="T4SS_TrbC"/>
</dbReference>
<sequence length="173" mass="19126">MSFAGKPVKKCRTLKRTTAIWCGKNATVCCFRRITMQKLTLLSLLILLISATTPAEEGMPLEGITQETAYFLSSSIPEKTLVPLLKSAQAKGIAVYFNGLIDNSMEKTARYLLNLIQKYQVAGIQVDPLRFDYYGITQVPALVKRCGKDFDIVYGSVALGGRINANYSSMERA</sequence>
<protein>
    <submittedName>
        <fullName evidence="1">Conjugal transfer pilus assembly protein TrbC</fullName>
    </submittedName>
</protein>
<gene>
    <name evidence="1" type="primary">trbC</name>
    <name evidence="1" type="ORF">ARN_17870</name>
</gene>
<dbReference type="EMBL" id="FN545196">
    <property type="protein sequence ID" value="CBA73487.1"/>
    <property type="molecule type" value="Genomic_DNA"/>
</dbReference>